<dbReference type="PATRIC" id="fig|1197174.4.peg.432"/>
<dbReference type="Pfam" id="PF05258">
    <property type="entry name" value="DciA"/>
    <property type="match status" value="1"/>
</dbReference>
<sequence length="155" mass="17295">MKRYNHKPEDLSHLLSNSPLATVQQQYSLLQQFNTELAALLQLPDLGFCQVVNLKDGRAVILCSSAAWATRLKMQRDAILANFRQKILPDLAGLDIEVSPNGQNSRFSVQETAAKPYQHSKTALSEQTRQQLSKLAEQTAGPLQQALQRLLQGKN</sequence>
<comment type="caution">
    <text evidence="1">The sequence shown here is derived from an EMBL/GenBank/DDBJ whole genome shotgun (WGS) entry which is preliminary data.</text>
</comment>
<keyword evidence="2" id="KW-1185">Reference proteome</keyword>
<gene>
    <name evidence="1" type="ORF">AEST_04410</name>
</gene>
<evidence type="ECO:0000313" key="1">
    <source>
        <dbReference type="EMBL" id="EJI86895.1"/>
    </source>
</evidence>
<proteinExistence type="predicted"/>
<dbReference type="RefSeq" id="WP_008606730.1">
    <property type="nucleotide sequence ID" value="NZ_ALAB01000002.1"/>
</dbReference>
<evidence type="ECO:0008006" key="3">
    <source>
        <dbReference type="Google" id="ProtNLM"/>
    </source>
</evidence>
<dbReference type="Proteomes" id="UP000012043">
    <property type="component" value="Unassembled WGS sequence"/>
</dbReference>
<dbReference type="InterPro" id="IPR007922">
    <property type="entry name" value="DciA-like"/>
</dbReference>
<evidence type="ECO:0000313" key="2">
    <source>
        <dbReference type="Proteomes" id="UP000012043"/>
    </source>
</evidence>
<dbReference type="EMBL" id="ALAB01000002">
    <property type="protein sequence ID" value="EJI86895.1"/>
    <property type="molecule type" value="Genomic_DNA"/>
</dbReference>
<protein>
    <recommendedName>
        <fullName evidence="3">DUF721 domain-containing protein</fullName>
    </recommendedName>
</protein>
<accession>J1YG29</accession>
<dbReference type="AlphaFoldDB" id="J1YG29"/>
<reference evidence="1 2" key="1">
    <citation type="journal article" date="2012" name="J. Bacteriol.">
        <title>Genome Sequence of Pectin-Degrading Alishewanella aestuarii Strain B11T, Isolated from Tidal Flat Sediment.</title>
        <authorList>
            <person name="Jung J."/>
            <person name="Choi S."/>
            <person name="Chun J."/>
            <person name="Park W."/>
        </authorList>
    </citation>
    <scope>NUCLEOTIDE SEQUENCE [LARGE SCALE GENOMIC DNA]</scope>
    <source>
        <strain evidence="1 2">B11</strain>
    </source>
</reference>
<organism evidence="1 2">
    <name type="scientific">Alishewanella aestuarii B11</name>
    <dbReference type="NCBI Taxonomy" id="1197174"/>
    <lineage>
        <taxon>Bacteria</taxon>
        <taxon>Pseudomonadati</taxon>
        <taxon>Pseudomonadota</taxon>
        <taxon>Gammaproteobacteria</taxon>
        <taxon>Alteromonadales</taxon>
        <taxon>Alteromonadaceae</taxon>
        <taxon>Alishewanella</taxon>
    </lineage>
</organism>
<name>J1YG29_9ALTE</name>